<protein>
    <submittedName>
        <fullName evidence="1">Uncharacterized protein</fullName>
    </submittedName>
</protein>
<organism evidence="1 2">
    <name type="scientific">Glycomyces algeriensis</name>
    <dbReference type="NCBI Taxonomy" id="256037"/>
    <lineage>
        <taxon>Bacteria</taxon>
        <taxon>Bacillati</taxon>
        <taxon>Actinomycetota</taxon>
        <taxon>Actinomycetes</taxon>
        <taxon>Glycomycetales</taxon>
        <taxon>Glycomycetaceae</taxon>
        <taxon>Glycomyces</taxon>
    </lineage>
</organism>
<accession>A0A9W6LGI2</accession>
<gene>
    <name evidence="1" type="ORF">GALLR39Z86_20750</name>
</gene>
<name>A0A9W6LGI2_9ACTN</name>
<keyword evidence="2" id="KW-1185">Reference proteome</keyword>
<evidence type="ECO:0000313" key="1">
    <source>
        <dbReference type="EMBL" id="GLI42225.1"/>
    </source>
</evidence>
<sequence>MVTFSTNSCESFPIKAFARGASRTEKSFVDCENRLRRNENRARAVYRKMLRRGPGGSRRRAHIVQYGA</sequence>
<dbReference type="AlphaFoldDB" id="A0A9W6LGI2"/>
<dbReference type="EMBL" id="BSDT01000001">
    <property type="protein sequence ID" value="GLI42225.1"/>
    <property type="molecule type" value="Genomic_DNA"/>
</dbReference>
<reference evidence="1" key="1">
    <citation type="submission" date="2022-12" db="EMBL/GenBank/DDBJ databases">
        <title>Reference genome sequencing for broad-spectrum identification of bacterial and archaeal isolates by mass spectrometry.</title>
        <authorList>
            <person name="Sekiguchi Y."/>
            <person name="Tourlousse D.M."/>
        </authorList>
    </citation>
    <scope>NUCLEOTIDE SEQUENCE</scope>
    <source>
        <strain evidence="1">LLR39Z86</strain>
    </source>
</reference>
<comment type="caution">
    <text evidence="1">The sequence shown here is derived from an EMBL/GenBank/DDBJ whole genome shotgun (WGS) entry which is preliminary data.</text>
</comment>
<evidence type="ECO:0000313" key="2">
    <source>
        <dbReference type="Proteomes" id="UP001144313"/>
    </source>
</evidence>
<proteinExistence type="predicted"/>
<dbReference type="Proteomes" id="UP001144313">
    <property type="component" value="Unassembled WGS sequence"/>
</dbReference>